<dbReference type="HAMAP" id="MF_03102">
    <property type="entry name" value="Mdm10"/>
    <property type="match status" value="1"/>
</dbReference>
<evidence type="ECO:0000313" key="7">
    <source>
        <dbReference type="EMBL" id="EGF80862.1"/>
    </source>
</evidence>
<organism evidence="7 8">
    <name type="scientific">Batrachochytrium dendrobatidis (strain JAM81 / FGSC 10211)</name>
    <name type="common">Frog chytrid fungus</name>
    <dbReference type="NCBI Taxonomy" id="684364"/>
    <lineage>
        <taxon>Eukaryota</taxon>
        <taxon>Fungi</taxon>
        <taxon>Fungi incertae sedis</taxon>
        <taxon>Chytridiomycota</taxon>
        <taxon>Chytridiomycota incertae sedis</taxon>
        <taxon>Chytridiomycetes</taxon>
        <taxon>Rhizophydiales</taxon>
        <taxon>Rhizophydiales incertae sedis</taxon>
        <taxon>Batrachochytrium</taxon>
    </lineage>
</organism>
<evidence type="ECO:0000256" key="2">
    <source>
        <dbReference type="ARBA" id="ARBA00022692"/>
    </source>
</evidence>
<evidence type="ECO:0000256" key="5">
    <source>
        <dbReference type="ARBA" id="ARBA00023136"/>
    </source>
</evidence>
<dbReference type="GO" id="GO:0001401">
    <property type="term" value="C:SAM complex"/>
    <property type="evidence" value="ECO:0000318"/>
    <property type="project" value="GO_Central"/>
</dbReference>
<dbReference type="Pfam" id="PF12519">
    <property type="entry name" value="MDM10"/>
    <property type="match status" value="2"/>
</dbReference>
<keyword evidence="3 6" id="KW-1000">Mitochondrion outer membrane</keyword>
<dbReference type="GO" id="GO:1990456">
    <property type="term" value="P:mitochondrion-endoplasmic reticulum membrane tethering"/>
    <property type="evidence" value="ECO:0000318"/>
    <property type="project" value="GO_Central"/>
</dbReference>
<keyword evidence="8" id="KW-1185">Reference proteome</keyword>
<dbReference type="AlphaFoldDB" id="F4P2D1"/>
<dbReference type="InParanoid" id="F4P2D1"/>
<dbReference type="OrthoDB" id="2103793at2759"/>
<comment type="similarity">
    <text evidence="6">Belongs to the MDM10 family.</text>
</comment>
<dbReference type="Proteomes" id="UP000007241">
    <property type="component" value="Unassembled WGS sequence"/>
</dbReference>
<dbReference type="PANTHER" id="PTHR28035">
    <property type="entry name" value="MITOCHONDRIAL DISTRIBUTION AND MORPHOLOGY PROTEIN 10"/>
    <property type="match status" value="1"/>
</dbReference>
<keyword evidence="4 6" id="KW-0496">Mitochondrion</keyword>
<name>F4P2D1_BATDJ</name>
<dbReference type="GeneID" id="18238452"/>
<dbReference type="RefSeq" id="XP_006678407.1">
    <property type="nucleotide sequence ID" value="XM_006678344.1"/>
</dbReference>
<dbReference type="GO" id="GO:0045040">
    <property type="term" value="P:protein insertion into mitochondrial outer membrane"/>
    <property type="evidence" value="ECO:0000318"/>
    <property type="project" value="GO_Central"/>
</dbReference>
<keyword evidence="5 6" id="KW-0472">Membrane</keyword>
<evidence type="ECO:0000313" key="8">
    <source>
        <dbReference type="Proteomes" id="UP000007241"/>
    </source>
</evidence>
<comment type="function">
    <text evidence="6">Component of the ERMES/MDM complex, which serves as a molecular tether to connect the endoplasmic reticulum and mitochondria. Components of this complex are involved in the control of mitochondrial shape and protein biogenesis and may function in phospholipid exchange. MDM10 is involved in the late assembly steps of the general translocase of the mitochondrial outer membrane (TOM complex). Functions in the TOM40-specific route of the assembly of outer membrane beta-barrel proteins, including the association of TOM40 with the receptor TOM22 and small TOM proteins. Can associate with the SAM(core) complex as well as the MDM12-MMM1 complex, both involved in late steps of the major beta-barrel assembly pathway, that is responsible for biogenesis of all outer membrane beta-barrel proteins. May act as a switch that shuttles between both complexes and channels precursor proteins into the TOM40-specific pathway. Plays a role in mitochondrial morphology and in the inheritance of mitochondria.</text>
</comment>
<dbReference type="STRING" id="684364.F4P2D1"/>
<comment type="domain">
    <text evidence="6">Lacks alpha-helical transmembrane segments, suggesting that it resides in the membrane via beta-sheet conformations similar to those predicted for other outer membrane proteins and porin.</text>
</comment>
<keyword evidence="1 6" id="KW-1134">Transmembrane beta strand</keyword>
<proteinExistence type="inferred from homology"/>
<dbReference type="PANTHER" id="PTHR28035:SF1">
    <property type="entry name" value="MITOCHONDRIAL DISTRIBUTION AND MORPHOLOGY PROTEIN 10"/>
    <property type="match status" value="1"/>
</dbReference>
<dbReference type="GO" id="GO:0070096">
    <property type="term" value="P:mitochondrial outer membrane translocase complex assembly"/>
    <property type="evidence" value="ECO:0000318"/>
    <property type="project" value="GO_Central"/>
</dbReference>
<dbReference type="GO" id="GO:0032865">
    <property type="term" value="C:ERMES complex"/>
    <property type="evidence" value="ECO:0000318"/>
    <property type="project" value="GO_Central"/>
</dbReference>
<evidence type="ECO:0000256" key="4">
    <source>
        <dbReference type="ARBA" id="ARBA00023128"/>
    </source>
</evidence>
<evidence type="ECO:0000256" key="1">
    <source>
        <dbReference type="ARBA" id="ARBA00022452"/>
    </source>
</evidence>
<protein>
    <recommendedName>
        <fullName evidence="6">Mitochondrial distribution and morphology protein 10</fullName>
    </recommendedName>
    <alternativeName>
        <fullName evidence="6">Mitochondrial inheritance component MDM10</fullName>
    </alternativeName>
</protein>
<sequence>MIDFMEYGLRKYYQTIGWNEDKYYTNLDAGPNRILVFPIPIGLNFALGKRISPVFKSAYCISIPEGRSAAFMYTSVPVDLPVLPVHEYYSTIVPSPKSYFPFMHKTIETDKANNESISTPVSNSNSYILFGRLFEDLHLEGLYSQLLSPQILLTASTLSEFKWKSDLEKDDFNANQCPACVYYTAKENSGGCKYSKVYCIAFLDTHVNLVTFIHLVSLGARYKKQYQEGVESILTLVANPIMGHLNSAYSTTVLKDMQMATRYSFNMYSFNADVSVGIEYAPVGRNQVLKARLSLEEGVALRFDGRFKDIMYSIGMSTGFGPDSKQFFGVQIQL</sequence>
<evidence type="ECO:0000256" key="6">
    <source>
        <dbReference type="HAMAP-Rule" id="MF_03102"/>
    </source>
</evidence>
<keyword evidence="2 6" id="KW-0812">Transmembrane</keyword>
<dbReference type="FunCoup" id="F4P2D1">
    <property type="interactions" value="42"/>
</dbReference>
<reference evidence="7 8" key="1">
    <citation type="submission" date="2009-12" db="EMBL/GenBank/DDBJ databases">
        <title>The draft genome of Batrachochytrium dendrobatidis.</title>
        <authorList>
            <consortium name="US DOE Joint Genome Institute (JGI-PGF)"/>
            <person name="Kuo A."/>
            <person name="Salamov A."/>
            <person name="Schmutz J."/>
            <person name="Lucas S."/>
            <person name="Pitluck S."/>
            <person name="Rosenblum E."/>
            <person name="Stajich J."/>
            <person name="Eisen M."/>
            <person name="Grigoriev I.V."/>
        </authorList>
    </citation>
    <scope>NUCLEOTIDE SEQUENCE [LARGE SCALE GENOMIC DNA]</scope>
    <source>
        <strain evidence="8">JAM81 / FGSC 10211</strain>
    </source>
</reference>
<comment type="subunit">
    <text evidence="6">Component of the ER-mitochondria encounter structure (ERMES) or MDM complex, composed of MMM1, MDM10, MDM12 and MDM34. Associates with the mitochondrial outer membrane sorting assembly machinery SAM(core) complex.</text>
</comment>
<dbReference type="GO" id="GO:0015914">
    <property type="term" value="P:phospholipid transport"/>
    <property type="evidence" value="ECO:0000318"/>
    <property type="project" value="GO_Central"/>
</dbReference>
<dbReference type="OMA" id="VPGYRQI"/>
<comment type="subcellular location">
    <subcellularLocation>
        <location evidence="6">Mitochondrion outer membrane</location>
        <topology evidence="6">Multi-pass membrane protein</topology>
    </subcellularLocation>
    <text evidence="6">The ERMES/MDM complex localizes to a few discrete foci (around 10 per single cell), that represent mitochondria-endoplasmic reticulum junctions. These foci are often found next to mtDNA nucleoids.</text>
</comment>
<evidence type="ECO:0000256" key="3">
    <source>
        <dbReference type="ARBA" id="ARBA00022787"/>
    </source>
</evidence>
<accession>F4P2D1</accession>
<dbReference type="GO" id="GO:0051654">
    <property type="term" value="P:establishment of mitochondrion localization"/>
    <property type="evidence" value="ECO:0000318"/>
    <property type="project" value="GO_Central"/>
</dbReference>
<dbReference type="HOGENOM" id="CLU_026505_0_0_1"/>
<gene>
    <name evidence="6" type="primary">MDM10</name>
    <name evidence="7" type="ORF">BATDEDRAFT_24319</name>
</gene>
<dbReference type="InterPro" id="IPR027539">
    <property type="entry name" value="Mdm10"/>
</dbReference>
<dbReference type="EMBL" id="GL882883">
    <property type="protein sequence ID" value="EGF80862.1"/>
    <property type="molecule type" value="Genomic_DNA"/>
</dbReference>